<accession>A0A7R8W6F6</accession>
<evidence type="ECO:0000256" key="8">
    <source>
        <dbReference type="SAM" id="MobiDB-lite"/>
    </source>
</evidence>
<dbReference type="OrthoDB" id="47375at2759"/>
<reference evidence="11" key="1">
    <citation type="submission" date="2020-11" db="EMBL/GenBank/DDBJ databases">
        <authorList>
            <person name="Tran Van P."/>
        </authorList>
    </citation>
    <scope>NUCLEOTIDE SEQUENCE</scope>
</reference>
<keyword evidence="7" id="KW-0472">Membrane</keyword>
<sequence length="679" mass="78123">MPWFGASLLLNALLALSCVPGTGTETFLGGDTWKTATVQITILIRHQGGILPHFLDLLRRLTFPKDQIGLWIRCDEEYGEPSCNILDTWLAEYEKQYLWVDADTASDYTDDPWEAHVVWPPERAERVSKMKAEAMKHARQAKMSHVFFIDSDVLLLDKDVLQKLLNSKKVIIAPFISSHNLESNIESKGKSHVVGSPEFQYYLKIFKGDGTDQGAQQVYRINSCFLIDLREPRTKLLKFLNEDPTPLCRSNVREHEDGLKLSAHEAGIKFYVLRNVDIHGVMPQKKSSRTSGHENENLQWARLTAARYMSPIYNLSIFENDIDFADSVPLPFVDKVFVIHLRRRKDRLLRINYCLKELGIDYELVKAVDGQTLTKNDFKKYNIKLPPNGYISVHNLEKRVKNISLGNVGLILTSMQIWKKMVEENIQTALILEDDAHLMPNFRSRLKRILRDADQRVKNWDFIYLFQWVFDFLVYHETKVLGTSEIVNAPYSHGTTGYLLKLAGAKKLLNAELLQNIVPLDEYLAVIAGNHFDESLVSSFEFNSPQLKALATTPDLVEPTLFYGHTNHYSDTEIPESDWVPANWFPPQEPAPPKTPEISKKSKDKKNSMEHRFNNPAKINRYITVTNFKEGNHTRFMLRRPSIEKQLAQGLNRKTQPNGLECGDIRAFREIRVCYKQMD</sequence>
<protein>
    <recommendedName>
        <fullName evidence="10">Glycosyl transferase family 25 domain-containing protein</fullName>
    </recommendedName>
</protein>
<evidence type="ECO:0000256" key="5">
    <source>
        <dbReference type="ARBA" id="ARBA00022692"/>
    </source>
</evidence>
<feature type="chain" id="PRO_5043344156" description="Glycosyl transferase family 25 domain-containing protein" evidence="9">
    <location>
        <begin position="25"/>
        <end position="679"/>
    </location>
</feature>
<dbReference type="AlphaFoldDB" id="A0A7R8W6F6"/>
<evidence type="ECO:0000256" key="7">
    <source>
        <dbReference type="ARBA" id="ARBA00023136"/>
    </source>
</evidence>
<feature type="signal peptide" evidence="9">
    <location>
        <begin position="1"/>
        <end position="24"/>
    </location>
</feature>
<dbReference type="PROSITE" id="PS01346">
    <property type="entry name" value="CLAUDIN"/>
    <property type="match status" value="1"/>
</dbReference>
<evidence type="ECO:0000256" key="9">
    <source>
        <dbReference type="SAM" id="SignalP"/>
    </source>
</evidence>
<keyword evidence="4" id="KW-0808">Transferase</keyword>
<evidence type="ECO:0000256" key="4">
    <source>
        <dbReference type="ARBA" id="ARBA00022679"/>
    </source>
</evidence>
<feature type="compositionally biased region" description="Basic and acidic residues" evidence="8">
    <location>
        <begin position="597"/>
        <end position="613"/>
    </location>
</feature>
<evidence type="ECO:0000259" key="10">
    <source>
        <dbReference type="Pfam" id="PF01755"/>
    </source>
</evidence>
<dbReference type="GO" id="GO:0016020">
    <property type="term" value="C:membrane"/>
    <property type="evidence" value="ECO:0007669"/>
    <property type="project" value="UniProtKB-SubCell"/>
</dbReference>
<dbReference type="InterPro" id="IPR002654">
    <property type="entry name" value="Glyco_trans_25"/>
</dbReference>
<comment type="subcellular location">
    <subcellularLocation>
        <location evidence="1">Membrane</location>
        <topology evidence="1">Multi-pass membrane protein</topology>
    </subcellularLocation>
</comment>
<dbReference type="PANTHER" id="PTHR10730:SF53">
    <property type="entry name" value="GLYCOSYLTRANSFERASE 25 FAMILY MEMBER"/>
    <property type="match status" value="1"/>
</dbReference>
<evidence type="ECO:0000256" key="2">
    <source>
        <dbReference type="ARBA" id="ARBA00006721"/>
    </source>
</evidence>
<keyword evidence="6" id="KW-1133">Transmembrane helix</keyword>
<organism evidence="11">
    <name type="scientific">Cyprideis torosa</name>
    <dbReference type="NCBI Taxonomy" id="163714"/>
    <lineage>
        <taxon>Eukaryota</taxon>
        <taxon>Metazoa</taxon>
        <taxon>Ecdysozoa</taxon>
        <taxon>Arthropoda</taxon>
        <taxon>Crustacea</taxon>
        <taxon>Oligostraca</taxon>
        <taxon>Ostracoda</taxon>
        <taxon>Podocopa</taxon>
        <taxon>Podocopida</taxon>
        <taxon>Cytherocopina</taxon>
        <taxon>Cytheroidea</taxon>
        <taxon>Cytherideidae</taxon>
        <taxon>Cyprideis</taxon>
    </lineage>
</organism>
<dbReference type="Gene3D" id="3.90.550.10">
    <property type="entry name" value="Spore Coat Polysaccharide Biosynthesis Protein SpsA, Chain A"/>
    <property type="match status" value="1"/>
</dbReference>
<dbReference type="InterPro" id="IPR029044">
    <property type="entry name" value="Nucleotide-diphossugar_trans"/>
</dbReference>
<comment type="similarity">
    <text evidence="2">Belongs to the glycosyltransferase 25 family.</text>
</comment>
<feature type="domain" description="Glycosyl transferase family 25" evidence="10">
    <location>
        <begin position="335"/>
        <end position="522"/>
    </location>
</feature>
<dbReference type="InterPro" id="IPR050757">
    <property type="entry name" value="Collagen_mod_GT25"/>
</dbReference>
<evidence type="ECO:0000256" key="6">
    <source>
        <dbReference type="ARBA" id="ARBA00022989"/>
    </source>
</evidence>
<dbReference type="InterPro" id="IPR017974">
    <property type="entry name" value="Claudin_CS"/>
</dbReference>
<dbReference type="PANTHER" id="PTHR10730">
    <property type="entry name" value="PROCOLLAGEN-LYSINE,2-OXOGLUTARATE 5-DIOXYGENASE/GLYCOSYLTRANSFERASE 25 FAMILY MEMBER"/>
    <property type="match status" value="1"/>
</dbReference>
<feature type="region of interest" description="Disordered" evidence="8">
    <location>
        <begin position="582"/>
        <end position="613"/>
    </location>
</feature>
<gene>
    <name evidence="11" type="ORF">CTOB1V02_LOCUS1105</name>
</gene>
<name>A0A7R8W6F6_9CRUS</name>
<keyword evidence="3" id="KW-0328">Glycosyltransferase</keyword>
<dbReference type="CDD" id="cd06532">
    <property type="entry name" value="Glyco_transf_25"/>
    <property type="match status" value="1"/>
</dbReference>
<dbReference type="Pfam" id="PF01755">
    <property type="entry name" value="Glyco_transf_25"/>
    <property type="match status" value="1"/>
</dbReference>
<dbReference type="EMBL" id="OB660151">
    <property type="protein sequence ID" value="CAD7223111.1"/>
    <property type="molecule type" value="Genomic_DNA"/>
</dbReference>
<evidence type="ECO:0000256" key="1">
    <source>
        <dbReference type="ARBA" id="ARBA00004141"/>
    </source>
</evidence>
<keyword evidence="5" id="KW-0812">Transmembrane</keyword>
<evidence type="ECO:0000313" key="11">
    <source>
        <dbReference type="EMBL" id="CAD7223111.1"/>
    </source>
</evidence>
<evidence type="ECO:0000256" key="3">
    <source>
        <dbReference type="ARBA" id="ARBA00022676"/>
    </source>
</evidence>
<keyword evidence="9" id="KW-0732">Signal</keyword>
<proteinExistence type="inferred from homology"/>
<dbReference type="GO" id="GO:0050211">
    <property type="term" value="F:procollagen galactosyltransferase activity"/>
    <property type="evidence" value="ECO:0007669"/>
    <property type="project" value="TreeGrafter"/>
</dbReference>